<dbReference type="RefSeq" id="XP_065643247.1">
    <property type="nucleotide sequence ID" value="XM_065787175.1"/>
</dbReference>
<keyword evidence="5" id="KW-1185">Reference proteome</keyword>
<dbReference type="InterPro" id="IPR000488">
    <property type="entry name" value="Death_dom"/>
</dbReference>
<proteinExistence type="predicted"/>
<protein>
    <submittedName>
        <fullName evidence="6">Uncharacterized protein LOC136074994 isoform X1</fullName>
    </submittedName>
</protein>
<dbReference type="PROSITE" id="PS50017">
    <property type="entry name" value="DEATH_DOMAIN"/>
    <property type="match status" value="2"/>
</dbReference>
<dbReference type="Gene3D" id="3.40.50.300">
    <property type="entry name" value="P-loop containing nucleotide triphosphate hydrolases"/>
    <property type="match status" value="1"/>
</dbReference>
<evidence type="ECO:0000259" key="3">
    <source>
        <dbReference type="PROSITE" id="PS50017"/>
    </source>
</evidence>
<accession>A0ABM4B359</accession>
<dbReference type="Gene3D" id="1.10.533.10">
    <property type="entry name" value="Death Domain, Fas"/>
    <property type="match status" value="3"/>
</dbReference>
<reference evidence="6" key="2">
    <citation type="submission" date="2025-08" db="UniProtKB">
        <authorList>
            <consortium name="RefSeq"/>
        </authorList>
    </citation>
    <scope>IDENTIFICATION</scope>
</reference>
<dbReference type="InterPro" id="IPR001875">
    <property type="entry name" value="DED_dom"/>
</dbReference>
<name>A0ABM4B359_HYDVU</name>
<dbReference type="CDD" id="cd01670">
    <property type="entry name" value="Death"/>
    <property type="match status" value="2"/>
</dbReference>
<feature type="domain" description="Death" evidence="3">
    <location>
        <begin position="1237"/>
        <end position="1308"/>
    </location>
</feature>
<feature type="domain" description="DED" evidence="4">
    <location>
        <begin position="5"/>
        <end position="83"/>
    </location>
</feature>
<reference evidence="5" key="1">
    <citation type="submission" date="2025-05" db="UniProtKB">
        <authorList>
            <consortium name="RefSeq"/>
        </authorList>
    </citation>
    <scope>NUCLEOTIDE SEQUENCE [LARGE SCALE GENOMIC DNA]</scope>
</reference>
<evidence type="ECO:0000256" key="1">
    <source>
        <dbReference type="ARBA" id="ARBA00022703"/>
    </source>
</evidence>
<dbReference type="PANTHER" id="PTHR48169">
    <property type="entry name" value="DED DOMAIN-CONTAINING PROTEIN"/>
    <property type="match status" value="1"/>
</dbReference>
<dbReference type="Proteomes" id="UP001652625">
    <property type="component" value="Chromosome 01"/>
</dbReference>
<feature type="region of interest" description="Disordered" evidence="2">
    <location>
        <begin position="729"/>
        <end position="748"/>
    </location>
</feature>
<feature type="domain" description="Death" evidence="3">
    <location>
        <begin position="1104"/>
        <end position="1176"/>
    </location>
</feature>
<dbReference type="PANTHER" id="PTHR48169:SF7">
    <property type="entry name" value="CASPASE 10"/>
    <property type="match status" value="1"/>
</dbReference>
<organism evidence="5 6">
    <name type="scientific">Hydra vulgaris</name>
    <name type="common">Hydra</name>
    <name type="synonym">Hydra attenuata</name>
    <dbReference type="NCBI Taxonomy" id="6087"/>
    <lineage>
        <taxon>Eukaryota</taxon>
        <taxon>Metazoa</taxon>
        <taxon>Cnidaria</taxon>
        <taxon>Hydrozoa</taxon>
        <taxon>Hydroidolina</taxon>
        <taxon>Anthoathecata</taxon>
        <taxon>Aplanulata</taxon>
        <taxon>Hydridae</taxon>
        <taxon>Hydra</taxon>
    </lineage>
</organism>
<dbReference type="GeneID" id="136074994"/>
<evidence type="ECO:0000313" key="6">
    <source>
        <dbReference type="RefSeq" id="XP_065643247.1"/>
    </source>
</evidence>
<dbReference type="PROSITE" id="PS50168">
    <property type="entry name" value="DED"/>
    <property type="match status" value="1"/>
</dbReference>
<gene>
    <name evidence="6" type="primary">LOC136074994</name>
</gene>
<dbReference type="CDD" id="cd00045">
    <property type="entry name" value="DED"/>
    <property type="match status" value="1"/>
</dbReference>
<dbReference type="InterPro" id="IPR011029">
    <property type="entry name" value="DEATH-like_dom_sf"/>
</dbReference>
<sequence>MDNEKFRSILLKIANNLLDKDVEQIKLYYSEKIGNGVLEKITTTTKLITVLEQHMLIGIDNYDAFCELLKKIGRHDIVNFFSDDSNVKASGSQPYIMLERGFTFKFTKERQKCIEVHYRLKGHDDWTAIKEGCNVNCYYVSKWIGDEVFIKVENVPFRSNNVYYLEFKISFEDSEEFCSGTVKVEWNNKTTFKNLTLSLPKGITDDKNEFLQYIDEKKFPSFSWKDCKRRTGLKYYNINIPDDVNYVPIFKTFEDNSVISKFHSYFSSKQNKNTKQQKIKKIKKNQKQGTRENRKVCFLLQKYNLYDHASKLNIDVGKFKKIQTCNNSFVLFLSDHSHIIIARIVDKEWDKSLLDCIKIESENCLTDIILFINIYKDLINDKQLFISGILVLPTVKRESLPEDLCFLFSDQFNFKSCFNFLCGDELEDNKKIKLWLEKITKSEDFTVKNRQTIKKKIIKAMIGNAIMYMLDIKFLCYKDNIQKQITSLVLNIEQYHAILDKGKNRKKIITGGFGSGKSVVGKEIVRNIIKEDKSVTLYYICCNHFSLYEYEMDKFIRDSLFQNKTTNVTVICDNLFHLWNEVNKSQDKDEISIPDLLEHYAAETINKDGTTKKITTDDVCFVLEELSDEYFKEEDVKKLNKNFLEPSNKLNKCLVVFIPESIKKNSELVNEIATDKINIQKSCFTEEFLGKSMKIVTLKKSMRVTQGIKLLIDSFQKAIEEEQTVIRFSSDNPSNRPEQNSKVKTFNDSGLTEELGDNIKSEHKLDMNPNKLTIAEGLIPIINETTRTYYEYDSDSLHKYIKSDPKGSNSIEISCVFDETDFGHFIKGKKPKLIYFPFSNIADINSVHLLSDTLSKHCIFENGPRTVVICNNMDEVISVSYAIEIAKTKNNKFTAITYTPYLRKYTPSIDNKKAVMEKTEINPHTYILVTDYKGFSGAESESVIIFVDPNDIYLRHTVINAMARSNSHLTFLVLGKNDLNSNLLKNTVGWIMTKWTPELIEKIEIKENNCKLKKITDRTEEFEVYRKEEKFKINMEHDNMNARKASQTVELAKKGKSDTKKNEYESTAFELAFGRKSEKAELEKTNRVLTNPIFQIKLSELIHEDWYMIGIFLNVERHYVDSISNDNINFRKPEDKAYEMINKWFNIDKNPTFEKLIAAILNIPKRDLFKKVENLANMCLNESLNSPSNTIKVKDSLNSGGFFLINPSVLPEVHWRTGNDNHFPLTPKIVGRVGYLIGDKFDSFGRHLGLSQYDVNNIKADERTALARAVAVLDMWIERNGISNWEQLKKELLLCEYKNTVKIIENEFGYK</sequence>
<dbReference type="InterPro" id="IPR027417">
    <property type="entry name" value="P-loop_NTPase"/>
</dbReference>
<dbReference type="Pfam" id="PF01335">
    <property type="entry name" value="DED"/>
    <property type="match status" value="1"/>
</dbReference>
<dbReference type="SUPFAM" id="SSF47986">
    <property type="entry name" value="DEATH domain"/>
    <property type="match status" value="3"/>
</dbReference>
<keyword evidence="1" id="KW-0053">Apoptosis</keyword>
<evidence type="ECO:0000256" key="2">
    <source>
        <dbReference type="SAM" id="MobiDB-lite"/>
    </source>
</evidence>
<evidence type="ECO:0000313" key="5">
    <source>
        <dbReference type="Proteomes" id="UP001652625"/>
    </source>
</evidence>
<evidence type="ECO:0000259" key="4">
    <source>
        <dbReference type="PROSITE" id="PS50168"/>
    </source>
</evidence>